<protein>
    <recommendedName>
        <fullName evidence="3">DUF3293 domain-containing protein</fullName>
    </recommendedName>
</protein>
<evidence type="ECO:0008006" key="3">
    <source>
        <dbReference type="Google" id="ProtNLM"/>
    </source>
</evidence>
<dbReference type="Proteomes" id="UP000253740">
    <property type="component" value="Unassembled WGS sequence"/>
</dbReference>
<accession>A0A0K8QRG3</accession>
<dbReference type="Pfam" id="PF11697">
    <property type="entry name" value="DUF3293"/>
    <property type="match status" value="1"/>
</dbReference>
<name>A0A0K8QRG3_9GAMM</name>
<proteinExistence type="predicted"/>
<keyword evidence="2" id="KW-1185">Reference proteome</keyword>
<evidence type="ECO:0000313" key="2">
    <source>
        <dbReference type="Proteomes" id="UP000253740"/>
    </source>
</evidence>
<dbReference type="InterPro" id="IPR021710">
    <property type="entry name" value="DUF3293"/>
</dbReference>
<dbReference type="AlphaFoldDB" id="A0A0K8QRG3"/>
<dbReference type="OrthoDB" id="6024680at2"/>
<reference evidence="1" key="1">
    <citation type="submission" date="2015-08" db="EMBL/GenBank/DDBJ databases">
        <title>Complete DNA Sequence of Pseudomonas syringae pv. actinidiae, the Causal Agent of Kiwifruit Canker Disease.</title>
        <authorList>
            <person name="Rikkerink E.H.A."/>
            <person name="Fineran P.C."/>
        </authorList>
    </citation>
    <scope>NUCLEOTIDE SEQUENCE</scope>
    <source>
        <strain evidence="1">SkMP5</strain>
    </source>
</reference>
<organism evidence="1">
    <name type="scientific">Mizugakiibacter sediminis</name>
    <dbReference type="NCBI Taxonomy" id="1475481"/>
    <lineage>
        <taxon>Bacteria</taxon>
        <taxon>Pseudomonadati</taxon>
        <taxon>Pseudomonadota</taxon>
        <taxon>Gammaproteobacteria</taxon>
        <taxon>Lysobacterales</taxon>
        <taxon>Rhodanobacteraceae</taxon>
        <taxon>Mizugakiibacter</taxon>
    </lineage>
</organism>
<sequence length="138" mass="15000">MPASEALRRAWLATQYRVRLPRGGYAAIRIGAPLPAALRPLLVAEDEPWGFITAWNPRAQARGRAANRAAQRALLQALRERGARLRAGTGVGADGWREPSLFALGIDFDALDALAARFEQAAIVRGRGGGRAELREYV</sequence>
<dbReference type="RefSeq" id="WP_062537794.1">
    <property type="nucleotide sequence ID" value="NZ_DF970248.1"/>
</dbReference>
<dbReference type="EMBL" id="DF970248">
    <property type="protein sequence ID" value="GAP67241.1"/>
    <property type="molecule type" value="Genomic_DNA"/>
</dbReference>
<gene>
    <name evidence="1" type="ORF">MBSD_n2558</name>
</gene>
<dbReference type="STRING" id="1475481.GCA_000953855_02606"/>
<evidence type="ECO:0000313" key="1">
    <source>
        <dbReference type="EMBL" id="GAP67241.1"/>
    </source>
</evidence>